<organism evidence="1 2">
    <name type="scientific">Corynebacterium glucuronolyticum</name>
    <dbReference type="NCBI Taxonomy" id="39791"/>
    <lineage>
        <taxon>Bacteria</taxon>
        <taxon>Bacillati</taxon>
        <taxon>Actinomycetota</taxon>
        <taxon>Actinomycetes</taxon>
        <taxon>Mycobacteriales</taxon>
        <taxon>Corynebacteriaceae</taxon>
        <taxon>Corynebacterium</taxon>
    </lineage>
</organism>
<name>A0AAX1LAW7_9CORY</name>
<proteinExistence type="predicted"/>
<dbReference type="AlphaFoldDB" id="A0AAX1LAW7"/>
<evidence type="ECO:0000313" key="2">
    <source>
        <dbReference type="Proteomes" id="UP000617681"/>
    </source>
</evidence>
<accession>A0AAX1LAW7</accession>
<protein>
    <submittedName>
        <fullName evidence="1">Uncharacterized protein</fullName>
    </submittedName>
</protein>
<reference evidence="1" key="1">
    <citation type="submission" date="2021-02" db="EMBL/GenBank/DDBJ databases">
        <title>FDA dAtabase for Regulatory Grade micrObial Sequences (FDA-ARGOS): Supporting development and validation of Infectious Disease Dx tests.</title>
        <authorList>
            <person name="Sproer C."/>
            <person name="Gronow S."/>
            <person name="Severitt S."/>
            <person name="Schroder I."/>
            <person name="Tallon L."/>
            <person name="Sadzewicz L."/>
            <person name="Zhao X."/>
            <person name="Boylan J."/>
            <person name="Ott S."/>
            <person name="Bowen H."/>
            <person name="Vavikolanu K."/>
            <person name="Mehta A."/>
            <person name="Aluvathingal J."/>
            <person name="Nadendla S."/>
            <person name="Lowell S."/>
            <person name="Myers T."/>
            <person name="Yan Y."/>
            <person name="Sichtig H."/>
        </authorList>
    </citation>
    <scope>NUCLEOTIDE SEQUENCE</scope>
    <source>
        <strain evidence="1">FDAARGOS_1191</strain>
    </source>
</reference>
<evidence type="ECO:0000313" key="1">
    <source>
        <dbReference type="EMBL" id="QRP71360.1"/>
    </source>
</evidence>
<sequence length="104" mass="11922">MNENEKELLWCALELVTENRHRNNERLKVSKPDAMRSWISCEAGYHAKLDAFTKLNVHPEAERSAARLGESETKNPVVVRDAKTHQENLVGIFKLLSPRPLTGW</sequence>
<dbReference type="RefSeq" id="WP_155806370.1">
    <property type="nucleotide sequence ID" value="NZ_CP069534.1"/>
</dbReference>
<dbReference type="EMBL" id="CP069534">
    <property type="protein sequence ID" value="QRP71360.1"/>
    <property type="molecule type" value="Genomic_DNA"/>
</dbReference>
<dbReference type="Proteomes" id="UP000617681">
    <property type="component" value="Chromosome"/>
</dbReference>
<gene>
    <name evidence="1" type="ORF">I6J21_04250</name>
</gene>